<gene>
    <name evidence="2" type="ORF">GCM10008090_29510</name>
</gene>
<organism evidence="2 3">
    <name type="scientific">Arenicella chitinivorans</name>
    <dbReference type="NCBI Taxonomy" id="1329800"/>
    <lineage>
        <taxon>Bacteria</taxon>
        <taxon>Pseudomonadati</taxon>
        <taxon>Pseudomonadota</taxon>
        <taxon>Gammaproteobacteria</taxon>
        <taxon>Arenicellales</taxon>
        <taxon>Arenicellaceae</taxon>
        <taxon>Arenicella</taxon>
    </lineage>
</organism>
<dbReference type="RefSeq" id="WP_189402474.1">
    <property type="nucleotide sequence ID" value="NZ_BMXA01000006.1"/>
</dbReference>
<dbReference type="EMBL" id="BMXA01000006">
    <property type="protein sequence ID" value="GHA17890.1"/>
    <property type="molecule type" value="Genomic_DNA"/>
</dbReference>
<accession>A0A918VRX5</accession>
<sequence length="322" mass="35150">MLTRFRCCAMLAILTLCSAPATAQDIEELLLNALKDFAEQKAEEAGLLPQEQNSELPAQETSLIFHGVALPEPDVFYSLHTDTNNHSSVSAEQECFDRVQGKQAWNAAGNTSWNPSSIRSLCQGTTLGSAPPSCFNTAMFHGAAWGKRVQDTMSWSLASRLCQGTNSATKPINCLKSKLKGKRTLNDAIDVCSGRNSKTPPVLTGVILPGTLKPAKQLKETECYNYVQGRIAWDAAGKSKKWNPENIKQLCEGTTSAYSPGNCFSYVLHKGSQWGKKSKHRVTWREASKLCAGTNNAQQVTACFKQAIQQNKSVTQAIVSCR</sequence>
<evidence type="ECO:0008006" key="4">
    <source>
        <dbReference type="Google" id="ProtNLM"/>
    </source>
</evidence>
<proteinExistence type="predicted"/>
<dbReference type="AlphaFoldDB" id="A0A918VRX5"/>
<reference evidence="2" key="2">
    <citation type="submission" date="2020-09" db="EMBL/GenBank/DDBJ databases">
        <authorList>
            <person name="Sun Q."/>
            <person name="Kim S."/>
        </authorList>
    </citation>
    <scope>NUCLEOTIDE SEQUENCE</scope>
    <source>
        <strain evidence="2">KCTC 12711</strain>
    </source>
</reference>
<evidence type="ECO:0000313" key="3">
    <source>
        <dbReference type="Proteomes" id="UP000614811"/>
    </source>
</evidence>
<evidence type="ECO:0000313" key="2">
    <source>
        <dbReference type="EMBL" id="GHA17890.1"/>
    </source>
</evidence>
<keyword evidence="1" id="KW-0732">Signal</keyword>
<feature type="signal peptide" evidence="1">
    <location>
        <begin position="1"/>
        <end position="23"/>
    </location>
</feature>
<dbReference type="Proteomes" id="UP000614811">
    <property type="component" value="Unassembled WGS sequence"/>
</dbReference>
<protein>
    <recommendedName>
        <fullName evidence="4">C-type lectin domain-containing protein</fullName>
    </recommendedName>
</protein>
<name>A0A918VRX5_9GAMM</name>
<reference evidence="2" key="1">
    <citation type="journal article" date="2014" name="Int. J. Syst. Evol. Microbiol.">
        <title>Complete genome sequence of Corynebacterium casei LMG S-19264T (=DSM 44701T), isolated from a smear-ripened cheese.</title>
        <authorList>
            <consortium name="US DOE Joint Genome Institute (JGI-PGF)"/>
            <person name="Walter F."/>
            <person name="Albersmeier A."/>
            <person name="Kalinowski J."/>
            <person name="Ruckert C."/>
        </authorList>
    </citation>
    <scope>NUCLEOTIDE SEQUENCE</scope>
    <source>
        <strain evidence="2">KCTC 12711</strain>
    </source>
</reference>
<evidence type="ECO:0000256" key="1">
    <source>
        <dbReference type="SAM" id="SignalP"/>
    </source>
</evidence>
<keyword evidence="3" id="KW-1185">Reference proteome</keyword>
<feature type="chain" id="PRO_5037962156" description="C-type lectin domain-containing protein" evidence="1">
    <location>
        <begin position="24"/>
        <end position="322"/>
    </location>
</feature>
<comment type="caution">
    <text evidence="2">The sequence shown here is derived from an EMBL/GenBank/DDBJ whole genome shotgun (WGS) entry which is preliminary data.</text>
</comment>